<dbReference type="PRINTS" id="PR00344">
    <property type="entry name" value="BCTRLSENSOR"/>
</dbReference>
<dbReference type="InterPro" id="IPR013655">
    <property type="entry name" value="PAS_fold_3"/>
</dbReference>
<dbReference type="Pfam" id="PF02518">
    <property type="entry name" value="HATPase_c"/>
    <property type="match status" value="1"/>
</dbReference>
<reference evidence="9" key="1">
    <citation type="submission" date="2023-06" db="EMBL/GenBank/DDBJ databases">
        <title>Cytophagales bacterium Strain LB-30, isolated from soil.</title>
        <authorList>
            <person name="Liu B."/>
        </authorList>
    </citation>
    <scope>NUCLEOTIDE SEQUENCE</scope>
    <source>
        <strain evidence="9">LB-30</strain>
    </source>
</reference>
<dbReference type="SUPFAM" id="SSF55874">
    <property type="entry name" value="ATPase domain of HSP90 chaperone/DNA topoisomerase II/histidine kinase"/>
    <property type="match status" value="1"/>
</dbReference>
<proteinExistence type="predicted"/>
<dbReference type="PANTHER" id="PTHR43304:SF1">
    <property type="entry name" value="PAC DOMAIN-CONTAINING PROTEIN"/>
    <property type="match status" value="1"/>
</dbReference>
<dbReference type="SUPFAM" id="SSF55781">
    <property type="entry name" value="GAF domain-like"/>
    <property type="match status" value="2"/>
</dbReference>
<dbReference type="SMART" id="SM00387">
    <property type="entry name" value="HATPase_c"/>
    <property type="match status" value="1"/>
</dbReference>
<comment type="caution">
    <text evidence="9">The sequence shown here is derived from an EMBL/GenBank/DDBJ whole genome shotgun (WGS) entry which is preliminary data.</text>
</comment>
<dbReference type="CDD" id="cd00130">
    <property type="entry name" value="PAS"/>
    <property type="match status" value="8"/>
</dbReference>
<dbReference type="InterPro" id="IPR001610">
    <property type="entry name" value="PAC"/>
</dbReference>
<keyword evidence="10" id="KW-1185">Reference proteome</keyword>
<keyword evidence="4" id="KW-0808">Transferase</keyword>
<evidence type="ECO:0000313" key="9">
    <source>
        <dbReference type="EMBL" id="MDN4165957.1"/>
    </source>
</evidence>
<evidence type="ECO:0000256" key="2">
    <source>
        <dbReference type="ARBA" id="ARBA00012438"/>
    </source>
</evidence>
<dbReference type="EMBL" id="JAUHJS010000005">
    <property type="protein sequence ID" value="MDN4165957.1"/>
    <property type="molecule type" value="Genomic_DNA"/>
</dbReference>
<evidence type="ECO:0000259" key="7">
    <source>
        <dbReference type="PROSITE" id="PS50112"/>
    </source>
</evidence>
<dbReference type="PROSITE" id="PS50113">
    <property type="entry name" value="PAC"/>
    <property type="match status" value="4"/>
</dbReference>
<dbReference type="PROSITE" id="PS50109">
    <property type="entry name" value="HIS_KIN"/>
    <property type="match status" value="1"/>
</dbReference>
<comment type="catalytic activity">
    <reaction evidence="1">
        <text>ATP + protein L-histidine = ADP + protein N-phospho-L-histidine.</text>
        <dbReference type="EC" id="2.7.13.3"/>
    </reaction>
</comment>
<dbReference type="SMART" id="SM00388">
    <property type="entry name" value="HisKA"/>
    <property type="match status" value="1"/>
</dbReference>
<dbReference type="InterPro" id="IPR000700">
    <property type="entry name" value="PAS-assoc_C"/>
</dbReference>
<dbReference type="InterPro" id="IPR035965">
    <property type="entry name" value="PAS-like_dom_sf"/>
</dbReference>
<feature type="domain" description="PAS" evidence="7">
    <location>
        <begin position="176"/>
        <end position="223"/>
    </location>
</feature>
<dbReference type="Pfam" id="PF08447">
    <property type="entry name" value="PAS_3"/>
    <property type="match status" value="9"/>
</dbReference>
<feature type="domain" description="PAS" evidence="7">
    <location>
        <begin position="1719"/>
        <end position="1791"/>
    </location>
</feature>
<dbReference type="InterPro" id="IPR005467">
    <property type="entry name" value="His_kinase_dom"/>
</dbReference>
<dbReference type="SMART" id="SM00065">
    <property type="entry name" value="GAF"/>
    <property type="match status" value="1"/>
</dbReference>
<dbReference type="Gene3D" id="3.30.450.20">
    <property type="entry name" value="PAS domain"/>
    <property type="match status" value="12"/>
</dbReference>
<dbReference type="InterPro" id="IPR000014">
    <property type="entry name" value="PAS"/>
</dbReference>
<name>A0ABT8F662_9BACT</name>
<dbReference type="Gene3D" id="2.10.70.100">
    <property type="match status" value="1"/>
</dbReference>
<dbReference type="Gene3D" id="3.30.565.10">
    <property type="entry name" value="Histidine kinase-like ATPase, C-terminal domain"/>
    <property type="match status" value="1"/>
</dbReference>
<evidence type="ECO:0000256" key="4">
    <source>
        <dbReference type="ARBA" id="ARBA00022679"/>
    </source>
</evidence>
<protein>
    <recommendedName>
        <fullName evidence="2">histidine kinase</fullName>
        <ecNumber evidence="2">2.7.13.3</ecNumber>
    </recommendedName>
</protein>
<dbReference type="Gene3D" id="3.30.450.40">
    <property type="match status" value="2"/>
</dbReference>
<keyword evidence="5" id="KW-0418">Kinase</keyword>
<feature type="domain" description="PAS" evidence="7">
    <location>
        <begin position="1112"/>
        <end position="1182"/>
    </location>
</feature>
<dbReference type="InterPro" id="IPR004358">
    <property type="entry name" value="Sig_transdc_His_kin-like_C"/>
</dbReference>
<dbReference type="SMART" id="SM00091">
    <property type="entry name" value="PAS"/>
    <property type="match status" value="10"/>
</dbReference>
<evidence type="ECO:0000313" key="10">
    <source>
        <dbReference type="Proteomes" id="UP001168552"/>
    </source>
</evidence>
<dbReference type="InterPro" id="IPR036890">
    <property type="entry name" value="HATPase_C_sf"/>
</dbReference>
<sequence>MISKQLLESLFSVFPQPGLLLQAEGSDFIIVDANEAYLHAVNRPKEFLLGKSVLEAFPPNPSEEGNSQHALLLASFNEAIATKKLSAISELRYDVLSEDNIYLERYWNIKNSPLKDEHGRVVYVVNSVEDVTELVLARQKLNRNQREIMTSQSLLEQAERIAHFGTWELNLQTNELYWSDGVYRICGYTREDYPLNFESGLAIIHPDDQARALAVMQDAMKTHKEYNIEKRFVTSTGEIKNIISKGKVIFGPNNEPQKLFGVFQDVSQQKRAQEDIQKTKENLQRILDSSLDIICTLDIEGKFVTVSAASYDVLGYLPKEMEGRNLMEFVVEADHEKTIAISERLFEGEEFTNFENRYKHKDGHLVPMIWSVFWDAENQLVHCVGRDGTERLKAEENERKSQKRYKALVQEGSDLTAILNADGVYLYVSPNYPSILGHSEEDLMGQTAFQFIHPADLEQVQKEFSLLEQEKRVKSSPYRFKRKDNTWCWVQTVGTNLLEDPEVRGIVINSVEITDLVSIQEAIRQSNQRFELIMQASTESIWEFHPISGQLFLGEGFNRNFGIAAGSLHENNELINERLHPEDKQAMLDSFRLTLHQTPDTRWSHAYRIRKENGEYAHVKDRAIILRDTQGVAYRVVGAIQDVSQEYFYQQMEVIEKEVMELSMQLDASAHSVISSYLLKLESLFPDMKASVLEIKNNSLHDLASPSMPRGYMEEVKGLEIGENAGSCATAAYLKKKVIVSDIFTDIRWEKYKHLGLQYGFAACWSQPIFNTQGEVVATFANYYPSQRSPMEKEEYAIDRAHRLLSVLLSRFESLKNIQESNERYDLVNKATKDAIYDWDIKADIYHWGEAFQRTFGHEISNEPFRLKDWVRLMHPVDSKKHEAAWEEFMTDPAQDRWNKEFRFRKADGSYAYAEEIGHMIRDSHGTPLRMIGVLRDISRNKRFELQNQIQQEIANFFKKEESLKQTLHHVLPYLGQLGHVKAAEIWLSNGDGTHLKLISHYAETEQALNFYTDSHAIDTITRGTGLPGIIWKEGKVVLWENIDASERFIRYKAAQKAHLKSAFGFPLFHKGEIIGVLVLLNDTSLREDSSQTALFEPLGHFLGAEIKRKQQEEEMLLLFQGAPDILAIASPNGHFIKVNPAFCTILGYTEEELTQKPFAEFLHPDDLNPSRAEYHDTITGERHANNFINRYRTRSGKYRWISWNSSDTFGEDDCVFAYGRDITETIELRKLLDNASYLSRVGGWEVDLVNNIHHWSSITKEIHEVPKEYVPSMENALAFYHEDYREMVKERVEKAIREANPYDFEAPIITAKNTLRWVRSIGYPEFEEGKCVRLWGSIQDIHERKVMELRLKNVSNNIPGVIFQYHAFPDGSDGLFLVSDGSNEVWGVSPEECMANAESVWKGIRAGGDSEEMVASIQESAKNLSRWRFRYRYLSPQGSLRYLEGFGNPQRQSDGSIIWDSIVMDITEKHDLELLAQRTSKMARIGSWELSLAHNEAQEMYWSPMMREIMEVDADYKPTFSGGLEFYLPESRNRVKTATERLIATGEEFDLELLLITAKGKMRWVRYIGQSDRVNNVCQRIFGSFQDIHGQKNAELELKETLNDRNTILESIGDGFIAVDRKFTITYWNQAAEKLLGPKKEEALGKNLWRIYGDAVDSAFYINYHIAITENKAVHFEEFYPTLEKWFEISAYPNPNGLSVYFRDITLRKMAQEQIRLSNERFAKVAEATNDAIWDWDIANDTLYWGDGFRKLIGYDPETMTPTMELYTSLLHPEDADRVLQSIDETLQQTEINQWQAEYRYQRLDGQYLYVQDSGAIIRNEKGEAIRMVGAVQDLTPHKEYEESLKALNQQLAMNLKELATSNAELEQFAYVASHDLQEPLRMITSFLTQLEKKYNPIIDERGKQYIQFAVDGAKRMRQIILDLLEFSRVGRSEDATQTQNLSELLTDVCALFRRAMEEKHAEITWDKLPDIKAQATPIRQLFQNLISNSLKYQKADVAPHIHISATDHWSHWEFAVSDNGIGIAPEYSEKIFTIFQRLHNKGEYSGTGMGLAICKKIVENMGGKIWVVSEEGKGSKFYFTLPK</sequence>
<feature type="domain" description="PAC" evidence="8">
    <location>
        <begin position="89"/>
        <end position="143"/>
    </location>
</feature>
<feature type="domain" description="PAS" evidence="7">
    <location>
        <begin position="401"/>
        <end position="471"/>
    </location>
</feature>
<dbReference type="Pfam" id="PF08448">
    <property type="entry name" value="PAS_4"/>
    <property type="match status" value="2"/>
</dbReference>
<gene>
    <name evidence="9" type="ORF">QWY31_10615</name>
</gene>
<dbReference type="InterPro" id="IPR029016">
    <property type="entry name" value="GAF-like_dom_sf"/>
</dbReference>
<dbReference type="EC" id="2.7.13.3" evidence="2"/>
<dbReference type="RefSeq" id="WP_320004492.1">
    <property type="nucleotide sequence ID" value="NZ_JAUHJS010000005.1"/>
</dbReference>
<dbReference type="SUPFAM" id="SSF47384">
    <property type="entry name" value="Homodimeric domain of signal transducing histidine kinase"/>
    <property type="match status" value="1"/>
</dbReference>
<dbReference type="InterPro" id="IPR052162">
    <property type="entry name" value="Sensor_kinase/Photoreceptor"/>
</dbReference>
<evidence type="ECO:0000256" key="5">
    <source>
        <dbReference type="ARBA" id="ARBA00022777"/>
    </source>
</evidence>
<feature type="domain" description="Histidine kinase" evidence="6">
    <location>
        <begin position="1873"/>
        <end position="2085"/>
    </location>
</feature>
<dbReference type="NCBIfam" id="TIGR00229">
    <property type="entry name" value="sensory_box"/>
    <property type="match status" value="7"/>
</dbReference>
<dbReference type="Pfam" id="PF00989">
    <property type="entry name" value="PAS"/>
    <property type="match status" value="1"/>
</dbReference>
<evidence type="ECO:0000256" key="1">
    <source>
        <dbReference type="ARBA" id="ARBA00000085"/>
    </source>
</evidence>
<organism evidence="9 10">
    <name type="scientific">Shiella aurantiaca</name>
    <dbReference type="NCBI Taxonomy" id="3058365"/>
    <lineage>
        <taxon>Bacteria</taxon>
        <taxon>Pseudomonadati</taxon>
        <taxon>Bacteroidota</taxon>
        <taxon>Cytophagia</taxon>
        <taxon>Cytophagales</taxon>
        <taxon>Shiellaceae</taxon>
        <taxon>Shiella</taxon>
    </lineage>
</organism>
<evidence type="ECO:0000259" key="8">
    <source>
        <dbReference type="PROSITE" id="PS50113"/>
    </source>
</evidence>
<dbReference type="PROSITE" id="PS50112">
    <property type="entry name" value="PAS"/>
    <property type="match status" value="6"/>
</dbReference>
<dbReference type="Gene3D" id="1.10.287.130">
    <property type="match status" value="1"/>
</dbReference>
<dbReference type="Proteomes" id="UP001168552">
    <property type="component" value="Unassembled WGS sequence"/>
</dbReference>
<dbReference type="InterPro" id="IPR003018">
    <property type="entry name" value="GAF"/>
</dbReference>
<evidence type="ECO:0000256" key="3">
    <source>
        <dbReference type="ARBA" id="ARBA00022553"/>
    </source>
</evidence>
<feature type="domain" description="PAS" evidence="7">
    <location>
        <begin position="279"/>
        <end position="349"/>
    </location>
</feature>
<dbReference type="InterPro" id="IPR003661">
    <property type="entry name" value="HisK_dim/P_dom"/>
</dbReference>
<feature type="domain" description="PAC" evidence="8">
    <location>
        <begin position="226"/>
        <end position="278"/>
    </location>
</feature>
<feature type="domain" description="PAS" evidence="7">
    <location>
        <begin position="1602"/>
        <end position="1649"/>
    </location>
</feature>
<feature type="domain" description="PAC" evidence="8">
    <location>
        <begin position="1796"/>
        <end position="1848"/>
    </location>
</feature>
<keyword evidence="3" id="KW-0597">Phosphoprotein</keyword>
<dbReference type="SUPFAM" id="SSF55785">
    <property type="entry name" value="PYP-like sensor domain (PAS domain)"/>
    <property type="match status" value="12"/>
</dbReference>
<evidence type="ECO:0000259" key="6">
    <source>
        <dbReference type="PROSITE" id="PS50109"/>
    </source>
</evidence>
<dbReference type="Pfam" id="PF00512">
    <property type="entry name" value="HisKA"/>
    <property type="match status" value="1"/>
</dbReference>
<dbReference type="Pfam" id="PF13185">
    <property type="entry name" value="GAF_2"/>
    <property type="match status" value="1"/>
</dbReference>
<dbReference type="InterPro" id="IPR036097">
    <property type="entry name" value="HisK_dim/P_sf"/>
</dbReference>
<dbReference type="CDD" id="cd00082">
    <property type="entry name" value="HisKA"/>
    <property type="match status" value="1"/>
</dbReference>
<dbReference type="InterPro" id="IPR013656">
    <property type="entry name" value="PAS_4"/>
</dbReference>
<dbReference type="PANTHER" id="PTHR43304">
    <property type="entry name" value="PHYTOCHROME-LIKE PROTEIN CPH1"/>
    <property type="match status" value="1"/>
</dbReference>
<dbReference type="SMART" id="SM00086">
    <property type="entry name" value="PAC"/>
    <property type="match status" value="10"/>
</dbReference>
<feature type="domain" description="PAC" evidence="8">
    <location>
        <begin position="898"/>
        <end position="950"/>
    </location>
</feature>
<accession>A0ABT8F662</accession>
<dbReference type="InterPro" id="IPR013767">
    <property type="entry name" value="PAS_fold"/>
</dbReference>
<dbReference type="InterPro" id="IPR003594">
    <property type="entry name" value="HATPase_dom"/>
</dbReference>